<name>A0A6S6VJL3_9PLEO</name>
<dbReference type="AlphaFoldDB" id="A0A6S6VJL3"/>
<protein>
    <submittedName>
        <fullName evidence="1">Uncharacterized protein</fullName>
    </submittedName>
</protein>
<evidence type="ECO:0000313" key="1">
    <source>
        <dbReference type="EMBL" id="CAE7021944.1"/>
    </source>
</evidence>
<dbReference type="Proteomes" id="UP000472372">
    <property type="component" value="Chromosome 3"/>
</dbReference>
<sequence>MKLTLINSLALLFATAHALPKTSETFGINGYVCDTPPSVGTDCSGQIPDHSQLEQVVRGKCVKACPGWTIGTNHWQCVTAPKDTQGTIYCVN</sequence>
<reference evidence="1" key="1">
    <citation type="submission" date="2021-02" db="EMBL/GenBank/DDBJ databases">
        <authorList>
            <person name="Syme A R."/>
            <person name="Syme A R."/>
            <person name="Moolhuijzen P."/>
        </authorList>
    </citation>
    <scope>NUCLEOTIDE SEQUENCE</scope>
    <source>
        <strain evidence="1">W1-1</strain>
    </source>
</reference>
<gene>
    <name evidence="1" type="ORF">PTTW11_03347</name>
</gene>
<accession>A0A6S6VJL3</accession>
<evidence type="ECO:0000313" key="2">
    <source>
        <dbReference type="Proteomes" id="UP000472372"/>
    </source>
</evidence>
<proteinExistence type="predicted"/>
<organism evidence="1 2">
    <name type="scientific">Pyrenophora teres f. teres</name>
    <dbReference type="NCBI Taxonomy" id="97479"/>
    <lineage>
        <taxon>Eukaryota</taxon>
        <taxon>Fungi</taxon>
        <taxon>Dikarya</taxon>
        <taxon>Ascomycota</taxon>
        <taxon>Pezizomycotina</taxon>
        <taxon>Dothideomycetes</taxon>
        <taxon>Pleosporomycetidae</taxon>
        <taxon>Pleosporales</taxon>
        <taxon>Pleosporineae</taxon>
        <taxon>Pleosporaceae</taxon>
        <taxon>Pyrenophora</taxon>
    </lineage>
</organism>
<dbReference type="EMBL" id="HG992979">
    <property type="protein sequence ID" value="CAE7021944.1"/>
    <property type="molecule type" value="Genomic_DNA"/>
</dbReference>